<organism evidence="1 2">
    <name type="scientific">Prauserella isguenensis</name>
    <dbReference type="NCBI Taxonomy" id="1470180"/>
    <lineage>
        <taxon>Bacteria</taxon>
        <taxon>Bacillati</taxon>
        <taxon>Actinomycetota</taxon>
        <taxon>Actinomycetes</taxon>
        <taxon>Pseudonocardiales</taxon>
        <taxon>Pseudonocardiaceae</taxon>
        <taxon>Prauserella</taxon>
    </lineage>
</organism>
<dbReference type="InterPro" id="IPR034660">
    <property type="entry name" value="DinB/YfiT-like"/>
</dbReference>
<dbReference type="Gene3D" id="1.20.120.450">
    <property type="entry name" value="dinb family like domain"/>
    <property type="match status" value="1"/>
</dbReference>
<evidence type="ECO:0000313" key="1">
    <source>
        <dbReference type="EMBL" id="MBB3050257.1"/>
    </source>
</evidence>
<comment type="caution">
    <text evidence="1">The sequence shown here is derived from an EMBL/GenBank/DDBJ whole genome shotgun (WGS) entry which is preliminary data.</text>
</comment>
<dbReference type="EMBL" id="JACHWU010000001">
    <property type="protein sequence ID" value="MBB3050257.1"/>
    <property type="molecule type" value="Genomic_DNA"/>
</dbReference>
<dbReference type="InterPro" id="IPR007061">
    <property type="entry name" value="MST-like"/>
</dbReference>
<evidence type="ECO:0008006" key="3">
    <source>
        <dbReference type="Google" id="ProtNLM"/>
    </source>
</evidence>
<protein>
    <recommendedName>
        <fullName evidence="3">DUF664 domain-containing protein</fullName>
    </recommendedName>
</protein>
<sequence length="169" mass="18419">MGSVELLTDAFGRVRDIVRDVVEGLDADALAARLDADANSIGWLVWHLTRVQDDHVADVAGREQRWTADGWMERFGLPFPSGDIGYGHSSADVAAVRVTDPDLLVGYHEAVHEQTVDYVGGITDADLDVVVDDSWDPPTTLGVRLVSVIGDTMQHAGQAEFVRGILLRR</sequence>
<dbReference type="AlphaFoldDB" id="A0A839S0I4"/>
<name>A0A839S0I4_9PSEU</name>
<accession>A0A839S0I4</accession>
<evidence type="ECO:0000313" key="2">
    <source>
        <dbReference type="Proteomes" id="UP000550714"/>
    </source>
</evidence>
<dbReference type="RefSeq" id="WP_183649160.1">
    <property type="nucleotide sequence ID" value="NZ_JACHWU010000001.1"/>
</dbReference>
<keyword evidence="2" id="KW-1185">Reference proteome</keyword>
<dbReference type="NCBIfam" id="NF047843">
    <property type="entry name" value="MST_Rv0443"/>
    <property type="match status" value="1"/>
</dbReference>
<gene>
    <name evidence="1" type="ORF">FHS23_001252</name>
</gene>
<dbReference type="SUPFAM" id="SSF109854">
    <property type="entry name" value="DinB/YfiT-like putative metalloenzymes"/>
    <property type="match status" value="1"/>
</dbReference>
<reference evidence="1 2" key="1">
    <citation type="submission" date="2020-08" db="EMBL/GenBank/DDBJ databases">
        <title>Genomic Encyclopedia of Type Strains, Phase III (KMG-III): the genomes of soil and plant-associated and newly described type strains.</title>
        <authorList>
            <person name="Whitman W."/>
        </authorList>
    </citation>
    <scope>NUCLEOTIDE SEQUENCE [LARGE SCALE GENOMIC DNA]</scope>
    <source>
        <strain evidence="1 2">CECT 8577</strain>
    </source>
</reference>
<dbReference type="Pfam" id="PF04978">
    <property type="entry name" value="MST"/>
    <property type="match status" value="1"/>
</dbReference>
<proteinExistence type="predicted"/>
<dbReference type="Proteomes" id="UP000550714">
    <property type="component" value="Unassembled WGS sequence"/>
</dbReference>